<proteinExistence type="predicted"/>
<keyword evidence="4 7" id="KW-1133">Transmembrane helix</keyword>
<name>A0A2M9G1T5_9PROT</name>
<keyword evidence="5 7" id="KW-0472">Membrane</keyword>
<feature type="region of interest" description="Disordered" evidence="6">
    <location>
        <begin position="1"/>
        <end position="40"/>
    </location>
</feature>
<gene>
    <name evidence="8" type="ORF">CVT23_11545</name>
</gene>
<evidence type="ECO:0008006" key="10">
    <source>
        <dbReference type="Google" id="ProtNLM"/>
    </source>
</evidence>
<feature type="compositionally biased region" description="Basic and acidic residues" evidence="6">
    <location>
        <begin position="1"/>
        <end position="20"/>
    </location>
</feature>
<organism evidence="8 9">
    <name type="scientific">Minwuia thermotolerans</name>
    <dbReference type="NCBI Taxonomy" id="2056226"/>
    <lineage>
        <taxon>Bacteria</taxon>
        <taxon>Pseudomonadati</taxon>
        <taxon>Pseudomonadota</taxon>
        <taxon>Alphaproteobacteria</taxon>
        <taxon>Minwuiales</taxon>
        <taxon>Minwuiaceae</taxon>
        <taxon>Minwuia</taxon>
    </lineage>
</organism>
<dbReference type="Pfam" id="PF03631">
    <property type="entry name" value="Virul_fac_BrkB"/>
    <property type="match status" value="1"/>
</dbReference>
<dbReference type="AlphaFoldDB" id="A0A2M9G1T5"/>
<protein>
    <recommendedName>
        <fullName evidence="10">YihY/virulence factor BrkB family protein</fullName>
    </recommendedName>
</protein>
<comment type="caution">
    <text evidence="8">The sequence shown here is derived from an EMBL/GenBank/DDBJ whole genome shotgun (WGS) entry which is preliminary data.</text>
</comment>
<reference evidence="8 9" key="1">
    <citation type="submission" date="2017-11" db="EMBL/GenBank/DDBJ databases">
        <title>Draft genome sequence of Rhizobiales bacterium SY3-13.</title>
        <authorList>
            <person name="Sun C."/>
        </authorList>
    </citation>
    <scope>NUCLEOTIDE SEQUENCE [LARGE SCALE GENOMIC DNA]</scope>
    <source>
        <strain evidence="8 9">SY3-13</strain>
    </source>
</reference>
<evidence type="ECO:0000256" key="2">
    <source>
        <dbReference type="ARBA" id="ARBA00022475"/>
    </source>
</evidence>
<evidence type="ECO:0000256" key="3">
    <source>
        <dbReference type="ARBA" id="ARBA00022692"/>
    </source>
</evidence>
<evidence type="ECO:0000256" key="1">
    <source>
        <dbReference type="ARBA" id="ARBA00004651"/>
    </source>
</evidence>
<sequence>MGDRQLPSRDERSASCEDGRPPTMALDARRGPGRADNIASPAGFGRDDWSSILSRVKDRIGQDNLSLIAAGVAFFAMLALFPAIAALVGFYGFFADPADVEPLLAMAGNFLPETVLSVLEGRSGASPGARALQSVWRRSCRSASPSGAHARACWPWSRDWA</sequence>
<feature type="transmembrane region" description="Helical" evidence="7">
    <location>
        <begin position="65"/>
        <end position="94"/>
    </location>
</feature>
<dbReference type="InterPro" id="IPR017039">
    <property type="entry name" value="Virul_fac_BrkB"/>
</dbReference>
<accession>A0A2M9G1T5</accession>
<dbReference type="EMBL" id="PHIG01000032">
    <property type="protein sequence ID" value="PJK29671.1"/>
    <property type="molecule type" value="Genomic_DNA"/>
</dbReference>
<evidence type="ECO:0000313" key="8">
    <source>
        <dbReference type="EMBL" id="PJK29671.1"/>
    </source>
</evidence>
<evidence type="ECO:0000256" key="7">
    <source>
        <dbReference type="SAM" id="Phobius"/>
    </source>
</evidence>
<evidence type="ECO:0000256" key="5">
    <source>
        <dbReference type="ARBA" id="ARBA00023136"/>
    </source>
</evidence>
<evidence type="ECO:0000313" key="9">
    <source>
        <dbReference type="Proteomes" id="UP000229498"/>
    </source>
</evidence>
<keyword evidence="3 7" id="KW-0812">Transmembrane</keyword>
<dbReference type="GO" id="GO:0005886">
    <property type="term" value="C:plasma membrane"/>
    <property type="evidence" value="ECO:0007669"/>
    <property type="project" value="UniProtKB-SubCell"/>
</dbReference>
<dbReference type="OrthoDB" id="9781030at2"/>
<dbReference type="Proteomes" id="UP000229498">
    <property type="component" value="Unassembled WGS sequence"/>
</dbReference>
<keyword evidence="2" id="KW-1003">Cell membrane</keyword>
<comment type="subcellular location">
    <subcellularLocation>
        <location evidence="1">Cell membrane</location>
        <topology evidence="1">Multi-pass membrane protein</topology>
    </subcellularLocation>
</comment>
<evidence type="ECO:0000256" key="6">
    <source>
        <dbReference type="SAM" id="MobiDB-lite"/>
    </source>
</evidence>
<keyword evidence="9" id="KW-1185">Reference proteome</keyword>
<evidence type="ECO:0000256" key="4">
    <source>
        <dbReference type="ARBA" id="ARBA00022989"/>
    </source>
</evidence>